<comment type="caution">
    <text evidence="8">The sequence shown here is derived from an EMBL/GenBank/DDBJ whole genome shotgun (WGS) entry which is preliminary data.</text>
</comment>
<evidence type="ECO:0000259" key="7">
    <source>
        <dbReference type="Pfam" id="PF08386"/>
    </source>
</evidence>
<evidence type="ECO:0000259" key="6">
    <source>
        <dbReference type="Pfam" id="PF00561"/>
    </source>
</evidence>
<evidence type="ECO:0000313" key="9">
    <source>
        <dbReference type="Proteomes" id="UP001564626"/>
    </source>
</evidence>
<dbReference type="InterPro" id="IPR051601">
    <property type="entry name" value="Serine_prot/Carboxylest_S33"/>
</dbReference>
<proteinExistence type="inferred from homology"/>
<dbReference type="SUPFAM" id="SSF53474">
    <property type="entry name" value="alpha/beta-Hydrolases"/>
    <property type="match status" value="1"/>
</dbReference>
<dbReference type="PANTHER" id="PTHR43248">
    <property type="entry name" value="2-SUCCINYL-6-HYDROXY-2,4-CYCLOHEXADIENE-1-CARBOXYLATE SYNTHASE"/>
    <property type="match status" value="1"/>
</dbReference>
<evidence type="ECO:0000256" key="5">
    <source>
        <dbReference type="SAM" id="SignalP"/>
    </source>
</evidence>
<gene>
    <name evidence="8" type="ORF">AB8O55_19785</name>
</gene>
<organism evidence="8 9">
    <name type="scientific">Saccharopolyspora cebuensis</name>
    <dbReference type="NCBI Taxonomy" id="418759"/>
    <lineage>
        <taxon>Bacteria</taxon>
        <taxon>Bacillati</taxon>
        <taxon>Actinomycetota</taxon>
        <taxon>Actinomycetes</taxon>
        <taxon>Pseudonocardiales</taxon>
        <taxon>Pseudonocardiaceae</taxon>
        <taxon>Saccharopolyspora</taxon>
    </lineage>
</organism>
<dbReference type="Pfam" id="PF00561">
    <property type="entry name" value="Abhydrolase_1"/>
    <property type="match status" value="1"/>
</dbReference>
<evidence type="ECO:0000256" key="1">
    <source>
        <dbReference type="ARBA" id="ARBA00010088"/>
    </source>
</evidence>
<evidence type="ECO:0000313" key="8">
    <source>
        <dbReference type="EMBL" id="MEY8041655.1"/>
    </source>
</evidence>
<feature type="chain" id="PRO_5045178962" evidence="5">
    <location>
        <begin position="27"/>
        <end position="539"/>
    </location>
</feature>
<dbReference type="InterPro" id="IPR029058">
    <property type="entry name" value="AB_hydrolase_fold"/>
</dbReference>
<feature type="domain" description="AB hydrolase-1" evidence="6">
    <location>
        <begin position="106"/>
        <end position="274"/>
    </location>
</feature>
<dbReference type="GO" id="GO:0016787">
    <property type="term" value="F:hydrolase activity"/>
    <property type="evidence" value="ECO:0007669"/>
    <property type="project" value="UniProtKB-KW"/>
</dbReference>
<dbReference type="Pfam" id="PF08386">
    <property type="entry name" value="Abhydrolase_4"/>
    <property type="match status" value="1"/>
</dbReference>
<sequence>MRKATLTTAVAIAVGALVGSAAPVLAAPADAPFEVPERYAKQRIEWAPCLPDPLPPGLPPGSERLECGTFTAPMDWHDPESGEDVTIAVSRLAAPGGDGRALFTNPGGPGGAGLSMPLALLQMGRTDLLANFDVYGIDVRGTGASSTVSCGPQEYSPLDPKDRSPDNIRAVLGMAEGIAGDCQEHSGELGRHVTTEQTVADLDLLRLVEQREQVSWYGISGGTWLGAYYATYFPDSVERAVLDSNTQFTGSWQQVFGWQPLAIERRWREDLRPWLAEGDHAYGLGATPEAVQATVDRVRAELKANPIPTPNGPLDHNAVDNLLVQSLYSKSSFDTYGRTMAELAAGAPTEQAVSALVATRTRQLPMQADPADSMSATFYSIRCNDTAHRGGPGWAVANSEIQGRMFPTYGYHTINQPCAYWDRPDVQLKRPTGEGVVPVLMLQSENDMATATEGAKIAHHQFEGSRMVLVRDEGDHGVYGIGNTCVDDAVERYLIDGVVPEQDLTCQGTGLPEPGAISAFGQEQASIWQNLEHFSDVLG</sequence>
<dbReference type="InterPro" id="IPR000073">
    <property type="entry name" value="AB_hydrolase_1"/>
</dbReference>
<dbReference type="InterPro" id="IPR013595">
    <property type="entry name" value="Pept_S33_TAP-like_C"/>
</dbReference>
<dbReference type="Proteomes" id="UP001564626">
    <property type="component" value="Unassembled WGS sequence"/>
</dbReference>
<dbReference type="Gene3D" id="3.40.50.1820">
    <property type="entry name" value="alpha/beta hydrolase"/>
    <property type="match status" value="1"/>
</dbReference>
<keyword evidence="3 8" id="KW-0378">Hydrolase</keyword>
<keyword evidence="2 5" id="KW-0732">Signal</keyword>
<dbReference type="RefSeq" id="WP_369775156.1">
    <property type="nucleotide sequence ID" value="NZ_JBGEHV010000040.1"/>
</dbReference>
<dbReference type="PANTHER" id="PTHR43248:SF29">
    <property type="entry name" value="TRIPEPTIDYL AMINOPEPTIDASE"/>
    <property type="match status" value="1"/>
</dbReference>
<keyword evidence="9" id="KW-1185">Reference proteome</keyword>
<evidence type="ECO:0000256" key="3">
    <source>
        <dbReference type="ARBA" id="ARBA00022801"/>
    </source>
</evidence>
<evidence type="ECO:0000256" key="4">
    <source>
        <dbReference type="SAM" id="MobiDB-lite"/>
    </source>
</evidence>
<comment type="similarity">
    <text evidence="1">Belongs to the peptidase S33 family.</text>
</comment>
<name>A0ABV4CKL9_9PSEU</name>
<protein>
    <submittedName>
        <fullName evidence="8">Alpha/beta hydrolase</fullName>
    </submittedName>
</protein>
<feature type="domain" description="Peptidase S33 tripeptidyl aminopeptidase-like C-terminal" evidence="7">
    <location>
        <begin position="411"/>
        <end position="506"/>
    </location>
</feature>
<evidence type="ECO:0000256" key="2">
    <source>
        <dbReference type="ARBA" id="ARBA00022729"/>
    </source>
</evidence>
<accession>A0ABV4CKL9</accession>
<dbReference type="EMBL" id="JBGEHV010000040">
    <property type="protein sequence ID" value="MEY8041655.1"/>
    <property type="molecule type" value="Genomic_DNA"/>
</dbReference>
<feature type="signal peptide" evidence="5">
    <location>
        <begin position="1"/>
        <end position="26"/>
    </location>
</feature>
<feature type="region of interest" description="Disordered" evidence="4">
    <location>
        <begin position="146"/>
        <end position="165"/>
    </location>
</feature>
<reference evidence="8 9" key="1">
    <citation type="submission" date="2024-08" db="EMBL/GenBank/DDBJ databases">
        <title>Genome mining of Saccharopolyspora cebuensis PGLac3 from Nigerian medicinal plant.</title>
        <authorList>
            <person name="Ezeobiora C.E."/>
            <person name="Igbokwe N.H."/>
            <person name="Amin D.H."/>
            <person name="Mendie U.E."/>
        </authorList>
    </citation>
    <scope>NUCLEOTIDE SEQUENCE [LARGE SCALE GENOMIC DNA]</scope>
    <source>
        <strain evidence="8 9">PGLac3</strain>
    </source>
</reference>